<dbReference type="GO" id="GO:0016791">
    <property type="term" value="F:phosphatase activity"/>
    <property type="evidence" value="ECO:0007669"/>
    <property type="project" value="InterPro"/>
</dbReference>
<keyword evidence="4" id="KW-0378">Hydrolase</keyword>
<evidence type="ECO:0000256" key="3">
    <source>
        <dbReference type="ARBA" id="ARBA00022525"/>
    </source>
</evidence>
<organism evidence="6 7">
    <name type="scientific">Providencia burhodogranariea DSM 19968</name>
    <dbReference type="NCBI Taxonomy" id="1141662"/>
    <lineage>
        <taxon>Bacteria</taxon>
        <taxon>Pseudomonadati</taxon>
        <taxon>Pseudomonadota</taxon>
        <taxon>Gammaproteobacteria</taxon>
        <taxon>Enterobacterales</taxon>
        <taxon>Morganellaceae</taxon>
        <taxon>Providencia</taxon>
    </lineage>
</organism>
<keyword evidence="7" id="KW-1185">Reference proteome</keyword>
<comment type="subcellular location">
    <subcellularLocation>
        <location evidence="1">Secreted</location>
    </subcellularLocation>
</comment>
<dbReference type="PATRIC" id="fig|1141662.3.peg.2941"/>
<evidence type="ECO:0000313" key="6">
    <source>
        <dbReference type="EMBL" id="EKT57290.1"/>
    </source>
</evidence>
<evidence type="ECO:0000256" key="1">
    <source>
        <dbReference type="ARBA" id="ARBA00004613"/>
    </source>
</evidence>
<evidence type="ECO:0000313" key="7">
    <source>
        <dbReference type="Proteomes" id="UP000009336"/>
    </source>
</evidence>
<keyword evidence="5" id="KW-0843">Virulence</keyword>
<evidence type="ECO:0000256" key="4">
    <source>
        <dbReference type="ARBA" id="ARBA00022801"/>
    </source>
</evidence>
<evidence type="ECO:0000256" key="2">
    <source>
        <dbReference type="ARBA" id="ARBA00009007"/>
    </source>
</evidence>
<dbReference type="STRING" id="1141662.OOA_14500"/>
<dbReference type="AlphaFoldDB" id="K8WMB1"/>
<comment type="similarity">
    <text evidence="2">Belongs to the phosphatase IpgD/SopB family.</text>
</comment>
<dbReference type="PRINTS" id="PR01734">
    <property type="entry name" value="TYPE3OMBPROT"/>
</dbReference>
<dbReference type="Pfam" id="PF05925">
    <property type="entry name" value="IpgD"/>
    <property type="match status" value="1"/>
</dbReference>
<dbReference type="Proteomes" id="UP000009336">
    <property type="component" value="Unassembled WGS sequence"/>
</dbReference>
<comment type="caution">
    <text evidence="6">The sequence shown here is derived from an EMBL/GenBank/DDBJ whole genome shotgun (WGS) entry which is preliminary data.</text>
</comment>
<dbReference type="HOGENOM" id="CLU_2397225_0_0_6"/>
<dbReference type="EMBL" id="AKKL01000039">
    <property type="protein sequence ID" value="EKT57290.1"/>
    <property type="molecule type" value="Genomic_DNA"/>
</dbReference>
<proteinExistence type="inferred from homology"/>
<dbReference type="InterPro" id="IPR008108">
    <property type="entry name" value="IpgD/SopB"/>
</dbReference>
<reference evidence="6 7" key="1">
    <citation type="journal article" date="2012" name="BMC Genomics">
        <title>Comparative genomics of bacteria in the genus Providencia isolated from wild Drosophila melanogaster.</title>
        <authorList>
            <person name="Galac M.R."/>
            <person name="Lazzaro B.P."/>
        </authorList>
    </citation>
    <scope>NUCLEOTIDE SEQUENCE [LARGE SCALE GENOMIC DNA]</scope>
    <source>
        <strain evidence="6 7">DSM 19968</strain>
    </source>
</reference>
<keyword evidence="3" id="KW-0964">Secreted</keyword>
<accession>K8WMB1</accession>
<dbReference type="GO" id="GO:0005576">
    <property type="term" value="C:extracellular region"/>
    <property type="evidence" value="ECO:0007669"/>
    <property type="project" value="UniProtKB-SubCell"/>
</dbReference>
<evidence type="ECO:0000256" key="5">
    <source>
        <dbReference type="ARBA" id="ARBA00023026"/>
    </source>
</evidence>
<gene>
    <name evidence="6" type="ORF">OOA_14500</name>
</gene>
<protein>
    <submittedName>
        <fullName evidence="6">Inositol phosphate phosphatase SopB</fullName>
    </submittedName>
</protein>
<name>K8WMB1_9GAMM</name>
<sequence>MLDTEIKREVIKVHQGHSLSKPGHKLSNNEKKLLQEVLMHSGNFEIQKQNTGVGGNKVIRDLPLIFKPIQLSYKERVGDNFIWKKIQGLSSIV</sequence>